<comment type="caution">
    <text evidence="2">The sequence shown here is derived from an EMBL/GenBank/DDBJ whole genome shotgun (WGS) entry which is preliminary data.</text>
</comment>
<dbReference type="InterPro" id="IPR052895">
    <property type="entry name" value="HetReg/Transcr_Mod"/>
</dbReference>
<dbReference type="PANTHER" id="PTHR24148:SF73">
    <property type="entry name" value="HET DOMAIN PROTEIN (AFU_ORTHOLOGUE AFUA_8G01020)"/>
    <property type="match status" value="1"/>
</dbReference>
<dbReference type="Proteomes" id="UP001610335">
    <property type="component" value="Unassembled WGS sequence"/>
</dbReference>
<protein>
    <submittedName>
        <fullName evidence="2">Heterokaryon incompatibility protein-domain-containing protein</fullName>
    </submittedName>
</protein>
<evidence type="ECO:0000259" key="1">
    <source>
        <dbReference type="Pfam" id="PF06985"/>
    </source>
</evidence>
<reference evidence="2 3" key="1">
    <citation type="submission" date="2024-07" db="EMBL/GenBank/DDBJ databases">
        <title>Section-level genome sequencing and comparative genomics of Aspergillus sections Usti and Cavernicolus.</title>
        <authorList>
            <consortium name="Lawrence Berkeley National Laboratory"/>
            <person name="Nybo J.L."/>
            <person name="Vesth T.C."/>
            <person name="Theobald S."/>
            <person name="Frisvad J.C."/>
            <person name="Larsen T.O."/>
            <person name="Kjaerboelling I."/>
            <person name="Rothschild-Mancinelli K."/>
            <person name="Lyhne E.K."/>
            <person name="Kogle M.E."/>
            <person name="Barry K."/>
            <person name="Clum A."/>
            <person name="Na H."/>
            <person name="Ledsgaard L."/>
            <person name="Lin J."/>
            <person name="Lipzen A."/>
            <person name="Kuo A."/>
            <person name="Riley R."/>
            <person name="Mondo S."/>
            <person name="LaButti K."/>
            <person name="Haridas S."/>
            <person name="Pangalinan J."/>
            <person name="Salamov A.A."/>
            <person name="Simmons B.A."/>
            <person name="Magnuson J.K."/>
            <person name="Chen J."/>
            <person name="Drula E."/>
            <person name="Henrissat B."/>
            <person name="Wiebenga A."/>
            <person name="Lubbers R.J."/>
            <person name="Gomes A.C."/>
            <person name="Makela M.R."/>
            <person name="Stajich J."/>
            <person name="Grigoriev I.V."/>
            <person name="Mortensen U.H."/>
            <person name="De vries R.P."/>
            <person name="Baker S.E."/>
            <person name="Andersen M.R."/>
        </authorList>
    </citation>
    <scope>NUCLEOTIDE SEQUENCE [LARGE SCALE GENOMIC DNA]</scope>
    <source>
        <strain evidence="2 3">CBS 600.67</strain>
    </source>
</reference>
<feature type="domain" description="Heterokaryon incompatibility" evidence="1">
    <location>
        <begin position="93"/>
        <end position="257"/>
    </location>
</feature>
<evidence type="ECO:0000313" key="2">
    <source>
        <dbReference type="EMBL" id="KAL2827389.1"/>
    </source>
</evidence>
<gene>
    <name evidence="2" type="ORF">BDW59DRAFT_57051</name>
</gene>
<name>A0ABR4IHZ9_9EURO</name>
<dbReference type="EMBL" id="JBFXLS010000025">
    <property type="protein sequence ID" value="KAL2827389.1"/>
    <property type="molecule type" value="Genomic_DNA"/>
</dbReference>
<evidence type="ECO:0000313" key="3">
    <source>
        <dbReference type="Proteomes" id="UP001610335"/>
    </source>
</evidence>
<dbReference type="Pfam" id="PF26639">
    <property type="entry name" value="Het-6_barrel"/>
    <property type="match status" value="1"/>
</dbReference>
<sequence>MASPDPASEQGVPDPTIDPMAALAVENRYQYTPVDSLSGEIRLLTIHAGSHPAPVEVSLVSSYRLSKFVWAIPDEDELDSPTPTTTPPTKPTYEALSYAWGPPTDTVTIQIGTGAGNDSNKNNLLSITRNLAIALPYLRLPHEDRVLWIDAICINQLDYNERALQVQVIAEIFQEAESVICWAGPASVDSDLAIGTMRALCDRLEIDLENYTVAPREERDKGWADLSGPFPYGEDVMRAVFDFFGRRWFQRLWIFQEVRLAGDRTVMQCGTSSIRWQDVAKANWCFQAKPWKFLLPAELQQRMDIVAQIHLPNPTNLALLIRRTIHLKCTDPRDRVYAMMSTRWKEEQKLQIDVDYKKPIGKVYQDYVQQFITRFNSLRLLSFCELLGHLDEMPTWVPDWSKLPSTGAPRASRYASGNMKSHILSISDDFLEVMGVRVATIEQITPINIGDGTDDEAIKFIRECALVDTLHAAHPRKVSLLEAYCCALAFDTFSCRTTPERFSFPPLAESIELVRHIIEAEDGETSPQRTSTPEARKYFKYVKFGCNGRSLITTNNGHIGIAPASSTIGDYICIIPGCRDTLVLRRNPKAGHYQILGTAYVHGMNHGEPIFGPFPENYEPVLRNDRGILRDLLFLNRKTGEVEMGDPRLRDLDDDDLTEGLWVGNAPKVEALRARGVDFEVFTLA</sequence>
<dbReference type="Pfam" id="PF06985">
    <property type="entry name" value="HET"/>
    <property type="match status" value="1"/>
</dbReference>
<keyword evidence="3" id="KW-1185">Reference proteome</keyword>
<dbReference type="InterPro" id="IPR010730">
    <property type="entry name" value="HET"/>
</dbReference>
<organism evidence="2 3">
    <name type="scientific">Aspergillus cavernicola</name>
    <dbReference type="NCBI Taxonomy" id="176166"/>
    <lineage>
        <taxon>Eukaryota</taxon>
        <taxon>Fungi</taxon>
        <taxon>Dikarya</taxon>
        <taxon>Ascomycota</taxon>
        <taxon>Pezizomycotina</taxon>
        <taxon>Eurotiomycetes</taxon>
        <taxon>Eurotiomycetidae</taxon>
        <taxon>Eurotiales</taxon>
        <taxon>Aspergillaceae</taxon>
        <taxon>Aspergillus</taxon>
        <taxon>Aspergillus subgen. Nidulantes</taxon>
    </lineage>
</organism>
<accession>A0ABR4IHZ9</accession>
<proteinExistence type="predicted"/>
<dbReference type="PANTHER" id="PTHR24148">
    <property type="entry name" value="ANKYRIN REPEAT DOMAIN-CONTAINING PROTEIN 39 HOMOLOG-RELATED"/>
    <property type="match status" value="1"/>
</dbReference>